<gene>
    <name evidence="2" type="ORF">F511_47428</name>
</gene>
<evidence type="ECO:0000313" key="3">
    <source>
        <dbReference type="Proteomes" id="UP000250235"/>
    </source>
</evidence>
<reference evidence="2 3" key="1">
    <citation type="journal article" date="2015" name="Proc. Natl. Acad. Sci. U.S.A.">
        <title>The resurrection genome of Boea hygrometrica: A blueprint for survival of dehydration.</title>
        <authorList>
            <person name="Xiao L."/>
            <person name="Yang G."/>
            <person name="Zhang L."/>
            <person name="Yang X."/>
            <person name="Zhao S."/>
            <person name="Ji Z."/>
            <person name="Zhou Q."/>
            <person name="Hu M."/>
            <person name="Wang Y."/>
            <person name="Chen M."/>
            <person name="Xu Y."/>
            <person name="Jin H."/>
            <person name="Xiao X."/>
            <person name="Hu G."/>
            <person name="Bao F."/>
            <person name="Hu Y."/>
            <person name="Wan P."/>
            <person name="Li L."/>
            <person name="Deng X."/>
            <person name="Kuang T."/>
            <person name="Xiang C."/>
            <person name="Zhu J.K."/>
            <person name="Oliver M.J."/>
            <person name="He Y."/>
        </authorList>
    </citation>
    <scope>NUCLEOTIDE SEQUENCE [LARGE SCALE GENOMIC DNA]</scope>
    <source>
        <strain evidence="3">cv. XS01</strain>
    </source>
</reference>
<sequence length="118" mass="12795">MAGALPSGPPPDPGGSNVTNLASNRGLTREKQSLQVDAPAMLRAVTTTCWYHGSFSRIRPPMTEPFRLDHPQFHTVPTRPTLAPTSMHEGELTLGRSRIAHAETHTARCPTSSLRFGP</sequence>
<proteinExistence type="predicted"/>
<accession>A0A2Z6ZR14</accession>
<name>A0A2Z6ZR14_9LAMI</name>
<protein>
    <submittedName>
        <fullName evidence="2">Uncharacterized protein</fullName>
    </submittedName>
</protein>
<evidence type="ECO:0000313" key="2">
    <source>
        <dbReference type="EMBL" id="KZT75547.1"/>
    </source>
</evidence>
<dbReference type="AlphaFoldDB" id="A0A2Z6ZR14"/>
<dbReference type="Proteomes" id="UP000250235">
    <property type="component" value="Unassembled WGS sequence"/>
</dbReference>
<feature type="region of interest" description="Disordered" evidence="1">
    <location>
        <begin position="1"/>
        <end position="34"/>
    </location>
</feature>
<feature type="compositionally biased region" description="Polar residues" evidence="1">
    <location>
        <begin position="17"/>
        <end position="26"/>
    </location>
</feature>
<dbReference type="EMBL" id="KV225802">
    <property type="protein sequence ID" value="KZT75547.1"/>
    <property type="molecule type" value="Genomic_DNA"/>
</dbReference>
<organism evidence="2 3">
    <name type="scientific">Dorcoceras hygrometricum</name>
    <dbReference type="NCBI Taxonomy" id="472368"/>
    <lineage>
        <taxon>Eukaryota</taxon>
        <taxon>Viridiplantae</taxon>
        <taxon>Streptophyta</taxon>
        <taxon>Embryophyta</taxon>
        <taxon>Tracheophyta</taxon>
        <taxon>Spermatophyta</taxon>
        <taxon>Magnoliopsida</taxon>
        <taxon>eudicotyledons</taxon>
        <taxon>Gunneridae</taxon>
        <taxon>Pentapetalae</taxon>
        <taxon>asterids</taxon>
        <taxon>lamiids</taxon>
        <taxon>Lamiales</taxon>
        <taxon>Gesneriaceae</taxon>
        <taxon>Didymocarpoideae</taxon>
        <taxon>Trichosporeae</taxon>
        <taxon>Loxocarpinae</taxon>
        <taxon>Dorcoceras</taxon>
    </lineage>
</organism>
<keyword evidence="3" id="KW-1185">Reference proteome</keyword>
<evidence type="ECO:0000256" key="1">
    <source>
        <dbReference type="SAM" id="MobiDB-lite"/>
    </source>
</evidence>